<evidence type="ECO:0000256" key="17">
    <source>
        <dbReference type="ARBA" id="ARBA00044152"/>
    </source>
</evidence>
<evidence type="ECO:0000256" key="2">
    <source>
        <dbReference type="ARBA" id="ARBA00004186"/>
    </source>
</evidence>
<feature type="compositionally biased region" description="Low complexity" evidence="19">
    <location>
        <begin position="204"/>
        <end position="238"/>
    </location>
</feature>
<keyword evidence="15" id="KW-0131">Cell cycle</keyword>
<keyword evidence="10" id="KW-0159">Chromosome partition</keyword>
<evidence type="ECO:0000256" key="11">
    <source>
        <dbReference type="ARBA" id="ARBA00022838"/>
    </source>
</evidence>
<keyword evidence="13" id="KW-0206">Cytoskeleton</keyword>
<keyword evidence="16" id="KW-0137">Centromere</keyword>
<dbReference type="GO" id="GO:0051301">
    <property type="term" value="P:cell division"/>
    <property type="evidence" value="ECO:0007669"/>
    <property type="project" value="UniProtKB-KW"/>
</dbReference>
<keyword evidence="9" id="KW-0498">Mitosis</keyword>
<sequence>MAAPTDDLENLHLQESSEEDFWHPSSRQRPKHTVGKSSENPSGQSVPLPEEREIALQAELHVLRDINKVIEGTIESLDRAKDNMGNVSRTVGSASTLLDTWTRILSQTEHNQRLILNPSWQGATQDIADMENEAVLKQQEAERRESEQQQRKEALARKAAEEERKSAQAAAATSRGLRGTSSRGRARVVGRNPSISSTTQNSQTALRGTTRATTARGTTGLRRPLSSTTRGSSVTSSRGRLRRT</sequence>
<feature type="region of interest" description="Disordered" evidence="19">
    <location>
        <begin position="137"/>
        <end position="244"/>
    </location>
</feature>
<keyword evidence="7" id="KW-0132">Cell division</keyword>
<reference evidence="21" key="2">
    <citation type="journal article" date="2009" name="Genome Res.">
        <title>Comparative genomic analyses of the human fungal pathogens Coccidioides and their relatives.</title>
        <authorList>
            <person name="Sharpton T.J."/>
            <person name="Stajich J.E."/>
            <person name="Rounsley S.D."/>
            <person name="Gardner M.J."/>
            <person name="Wortman J.R."/>
            <person name="Jordar V.S."/>
            <person name="Maiti R."/>
            <person name="Kodira C.D."/>
            <person name="Neafsey D.E."/>
            <person name="Zeng Q."/>
            <person name="Hung C.-Y."/>
            <person name="McMahan C."/>
            <person name="Muszewska A."/>
            <person name="Grynberg M."/>
            <person name="Mandel M.A."/>
            <person name="Kellner E.M."/>
            <person name="Barker B.M."/>
            <person name="Galgiani J.N."/>
            <person name="Orbach M.J."/>
            <person name="Kirkland T.N."/>
            <person name="Cole G.T."/>
            <person name="Henn M.R."/>
            <person name="Birren B.W."/>
            <person name="Taylor J.W."/>
        </authorList>
    </citation>
    <scope>NUCLEOTIDE SEQUENCE [LARGE SCALE GENOMIC DNA]</scope>
    <source>
        <strain evidence="21">RMSCC 3488</strain>
    </source>
</reference>
<keyword evidence="8" id="KW-0493">Microtubule</keyword>
<evidence type="ECO:0000313" key="21">
    <source>
        <dbReference type="Proteomes" id="UP000054567"/>
    </source>
</evidence>
<gene>
    <name evidence="20" type="ORF">CPAG_09192</name>
</gene>
<evidence type="ECO:0000256" key="12">
    <source>
        <dbReference type="ARBA" id="ARBA00023054"/>
    </source>
</evidence>
<reference evidence="21" key="3">
    <citation type="journal article" date="2010" name="Genome Res.">
        <title>Population genomic sequencing of Coccidioides fungi reveals recent hybridization and transposon control.</title>
        <authorList>
            <person name="Neafsey D.E."/>
            <person name="Barker B.M."/>
            <person name="Sharpton T.J."/>
            <person name="Stajich J.E."/>
            <person name="Park D.J."/>
            <person name="Whiston E."/>
            <person name="Hung C.-Y."/>
            <person name="McMahan C."/>
            <person name="White J."/>
            <person name="Sykes S."/>
            <person name="Heiman D."/>
            <person name="Young S."/>
            <person name="Zeng Q."/>
            <person name="Abouelleil A."/>
            <person name="Aftuck L."/>
            <person name="Bessette D."/>
            <person name="Brown A."/>
            <person name="FitzGerald M."/>
            <person name="Lui A."/>
            <person name="Macdonald J.P."/>
            <person name="Priest M."/>
            <person name="Orbach M.J."/>
            <person name="Galgiani J.N."/>
            <person name="Kirkland T.N."/>
            <person name="Cole G.T."/>
            <person name="Birren B.W."/>
            <person name="Henn M.R."/>
            <person name="Taylor J.W."/>
            <person name="Rounsley S.D."/>
        </authorList>
    </citation>
    <scope>NUCLEOTIDE SEQUENCE [LARGE SCALE GENOMIC DNA]</scope>
    <source>
        <strain evidence="21">RMSCC 3488</strain>
    </source>
</reference>
<dbReference type="Pfam" id="PF08651">
    <property type="entry name" value="DASH_Duo1"/>
    <property type="match status" value="1"/>
</dbReference>
<feature type="compositionally biased region" description="Low complexity" evidence="19">
    <location>
        <begin position="167"/>
        <end position="183"/>
    </location>
</feature>
<evidence type="ECO:0000256" key="16">
    <source>
        <dbReference type="ARBA" id="ARBA00023328"/>
    </source>
</evidence>
<evidence type="ECO:0000256" key="5">
    <source>
        <dbReference type="ARBA" id="ARBA00022454"/>
    </source>
</evidence>
<evidence type="ECO:0000256" key="13">
    <source>
        <dbReference type="ARBA" id="ARBA00023212"/>
    </source>
</evidence>
<organism evidence="20 21">
    <name type="scientific">Coccidioides posadasii RMSCC 3488</name>
    <dbReference type="NCBI Taxonomy" id="454284"/>
    <lineage>
        <taxon>Eukaryota</taxon>
        <taxon>Fungi</taxon>
        <taxon>Dikarya</taxon>
        <taxon>Ascomycota</taxon>
        <taxon>Pezizomycotina</taxon>
        <taxon>Eurotiomycetes</taxon>
        <taxon>Eurotiomycetidae</taxon>
        <taxon>Onygenales</taxon>
        <taxon>Onygenaceae</taxon>
        <taxon>Coccidioides</taxon>
    </lineage>
</organism>
<evidence type="ECO:0000256" key="3">
    <source>
        <dbReference type="ARBA" id="ARBA00004629"/>
    </source>
</evidence>
<evidence type="ECO:0000256" key="18">
    <source>
        <dbReference type="ARBA" id="ARBA00044358"/>
    </source>
</evidence>
<evidence type="ECO:0000256" key="7">
    <source>
        <dbReference type="ARBA" id="ARBA00022618"/>
    </source>
</evidence>
<feature type="region of interest" description="Disordered" evidence="19">
    <location>
        <begin position="1"/>
        <end position="49"/>
    </location>
</feature>
<dbReference type="GO" id="GO:0000278">
    <property type="term" value="P:mitotic cell cycle"/>
    <property type="evidence" value="ECO:0007669"/>
    <property type="project" value="InterPro"/>
</dbReference>
<evidence type="ECO:0000256" key="6">
    <source>
        <dbReference type="ARBA" id="ARBA00022490"/>
    </source>
</evidence>
<evidence type="ECO:0000256" key="1">
    <source>
        <dbReference type="ARBA" id="ARBA00004123"/>
    </source>
</evidence>
<dbReference type="EMBL" id="DS268114">
    <property type="protein sequence ID" value="KMM72902.1"/>
    <property type="molecule type" value="Genomic_DNA"/>
</dbReference>
<accession>A0A0J6ILU3</accession>
<dbReference type="GO" id="GO:0042729">
    <property type="term" value="C:DASH complex"/>
    <property type="evidence" value="ECO:0007669"/>
    <property type="project" value="InterPro"/>
</dbReference>
<dbReference type="PANTHER" id="PTHR28216:SF1">
    <property type="entry name" value="DASH COMPLEX SUBUNIT DUO1"/>
    <property type="match status" value="1"/>
</dbReference>
<dbReference type="AlphaFoldDB" id="A0A0J6ILU3"/>
<keyword evidence="6" id="KW-0963">Cytoplasm</keyword>
<protein>
    <recommendedName>
        <fullName evidence="17">DASH complex subunit DUO1</fullName>
    </recommendedName>
    <alternativeName>
        <fullName evidence="18">Outer kinetochore protein DUO1</fullName>
    </alternativeName>
</protein>
<evidence type="ECO:0000256" key="9">
    <source>
        <dbReference type="ARBA" id="ARBA00022776"/>
    </source>
</evidence>
<comment type="similarity">
    <text evidence="4">Belongs to the DASH complex DUO1 family.</text>
</comment>
<dbReference type="Proteomes" id="UP000054567">
    <property type="component" value="Unassembled WGS sequence"/>
</dbReference>
<evidence type="ECO:0000313" key="20">
    <source>
        <dbReference type="EMBL" id="KMM72902.1"/>
    </source>
</evidence>
<evidence type="ECO:0000256" key="8">
    <source>
        <dbReference type="ARBA" id="ARBA00022701"/>
    </source>
</evidence>
<dbReference type="GO" id="GO:0072686">
    <property type="term" value="C:mitotic spindle"/>
    <property type="evidence" value="ECO:0007669"/>
    <property type="project" value="InterPro"/>
</dbReference>
<feature type="compositionally biased region" description="Basic and acidic residues" evidence="19">
    <location>
        <begin position="139"/>
        <end position="166"/>
    </location>
</feature>
<evidence type="ECO:0000256" key="14">
    <source>
        <dbReference type="ARBA" id="ARBA00023242"/>
    </source>
</evidence>
<evidence type="ECO:0000256" key="4">
    <source>
        <dbReference type="ARBA" id="ARBA00005366"/>
    </source>
</evidence>
<feature type="compositionally biased region" description="Polar residues" evidence="19">
    <location>
        <begin position="35"/>
        <end position="45"/>
    </location>
</feature>
<name>A0A0J6ILU3_COCPO</name>
<dbReference type="GO" id="GO:0007059">
    <property type="term" value="P:chromosome segregation"/>
    <property type="evidence" value="ECO:0007669"/>
    <property type="project" value="UniProtKB-KW"/>
</dbReference>
<keyword evidence="5" id="KW-0158">Chromosome</keyword>
<reference evidence="20 21" key="1">
    <citation type="submission" date="2007-06" db="EMBL/GenBank/DDBJ databases">
        <title>The Genome Sequence of Coccidioides posadasii RMSCC_3488.</title>
        <authorList>
            <consortium name="Coccidioides Genome Resources Consortium"/>
            <consortium name="The Broad Institute Genome Sequencing Platform"/>
            <person name="Henn M.R."/>
            <person name="Sykes S."/>
            <person name="Young S."/>
            <person name="Jaffe D."/>
            <person name="Berlin A."/>
            <person name="Alvarez P."/>
            <person name="Butler J."/>
            <person name="Gnerre S."/>
            <person name="Grabherr M."/>
            <person name="Mauceli E."/>
            <person name="Brockman W."/>
            <person name="Kodira C."/>
            <person name="Alvarado L."/>
            <person name="Zeng Q."/>
            <person name="Crawford M."/>
            <person name="Antoine C."/>
            <person name="Devon K."/>
            <person name="Galgiani J."/>
            <person name="Orsborn K."/>
            <person name="Lewis M.L."/>
            <person name="Nusbaum C."/>
            <person name="Galagan J."/>
            <person name="Birren B."/>
        </authorList>
    </citation>
    <scope>NUCLEOTIDE SEQUENCE [LARGE SCALE GENOMIC DNA]</scope>
    <source>
        <strain evidence="20 21">RMSCC 3488</strain>
    </source>
</reference>
<keyword evidence="11" id="KW-0995">Kinetochore</keyword>
<feature type="compositionally biased region" description="Polar residues" evidence="19">
    <location>
        <begin position="193"/>
        <end position="203"/>
    </location>
</feature>
<keyword evidence="12" id="KW-0175">Coiled coil</keyword>
<dbReference type="VEuPathDB" id="FungiDB:CPAG_09192"/>
<evidence type="ECO:0000256" key="15">
    <source>
        <dbReference type="ARBA" id="ARBA00023306"/>
    </source>
</evidence>
<comment type="subcellular location">
    <subcellularLocation>
        <location evidence="3">Chromosome</location>
        <location evidence="3">Centromere</location>
        <location evidence="3">Kinetochore</location>
    </subcellularLocation>
    <subcellularLocation>
        <location evidence="2">Cytoplasm</location>
        <location evidence="2">Cytoskeleton</location>
        <location evidence="2">Spindle</location>
    </subcellularLocation>
    <subcellularLocation>
        <location evidence="1">Nucleus</location>
    </subcellularLocation>
</comment>
<proteinExistence type="inferred from homology"/>
<dbReference type="OrthoDB" id="5546837at2759"/>
<dbReference type="GO" id="GO:0005874">
    <property type="term" value="C:microtubule"/>
    <property type="evidence" value="ECO:0007669"/>
    <property type="project" value="UniProtKB-KW"/>
</dbReference>
<dbReference type="InterPro" id="IPR013960">
    <property type="entry name" value="DASH_Duo1"/>
</dbReference>
<dbReference type="PANTHER" id="PTHR28216">
    <property type="entry name" value="DASH COMPLEX SUBUNIT DUO1"/>
    <property type="match status" value="1"/>
</dbReference>
<keyword evidence="14" id="KW-0539">Nucleus</keyword>
<evidence type="ECO:0000256" key="10">
    <source>
        <dbReference type="ARBA" id="ARBA00022829"/>
    </source>
</evidence>
<evidence type="ECO:0000256" key="19">
    <source>
        <dbReference type="SAM" id="MobiDB-lite"/>
    </source>
</evidence>